<protein>
    <submittedName>
        <fullName evidence="1">Uncharacterized protein</fullName>
    </submittedName>
</protein>
<gene>
    <name evidence="1" type="ORF">LCGC14_2953200</name>
</gene>
<reference evidence="1" key="1">
    <citation type="journal article" date="2015" name="Nature">
        <title>Complex archaea that bridge the gap between prokaryotes and eukaryotes.</title>
        <authorList>
            <person name="Spang A."/>
            <person name="Saw J.H."/>
            <person name="Jorgensen S.L."/>
            <person name="Zaremba-Niedzwiedzka K."/>
            <person name="Martijn J."/>
            <person name="Lind A.E."/>
            <person name="van Eijk R."/>
            <person name="Schleper C."/>
            <person name="Guy L."/>
            <person name="Ettema T.J."/>
        </authorList>
    </citation>
    <scope>NUCLEOTIDE SEQUENCE</scope>
</reference>
<sequence length="128" mass="14238">MIRSEATVEHPKLSEAEQPIRAALERLAESPRELRCFVIIEEPLTGRFVQFCTPAPPSRFVGSPRLVGDGPLIFDGTGAVDKDAYEPVQEFCDVDGALYFALDTLKEYLPGEAELHITEESTQMERPS</sequence>
<dbReference type="AlphaFoldDB" id="A0A0F8Y1U5"/>
<comment type="caution">
    <text evidence="1">The sequence shown here is derived from an EMBL/GenBank/DDBJ whole genome shotgun (WGS) entry which is preliminary data.</text>
</comment>
<name>A0A0F8Y1U5_9ZZZZ</name>
<accession>A0A0F8Y1U5</accession>
<evidence type="ECO:0000313" key="1">
    <source>
        <dbReference type="EMBL" id="KKK67525.1"/>
    </source>
</evidence>
<dbReference type="EMBL" id="LAZR01059570">
    <property type="protein sequence ID" value="KKK67525.1"/>
    <property type="molecule type" value="Genomic_DNA"/>
</dbReference>
<proteinExistence type="predicted"/>
<organism evidence="1">
    <name type="scientific">marine sediment metagenome</name>
    <dbReference type="NCBI Taxonomy" id="412755"/>
    <lineage>
        <taxon>unclassified sequences</taxon>
        <taxon>metagenomes</taxon>
        <taxon>ecological metagenomes</taxon>
    </lineage>
</organism>